<keyword evidence="3" id="KW-1185">Reference proteome</keyword>
<protein>
    <submittedName>
        <fullName evidence="2">Uncharacterized protein</fullName>
    </submittedName>
</protein>
<dbReference type="Proteomes" id="UP000275385">
    <property type="component" value="Unassembled WGS sequence"/>
</dbReference>
<comment type="caution">
    <text evidence="2">The sequence shown here is derived from an EMBL/GenBank/DDBJ whole genome shotgun (WGS) entry which is preliminary data.</text>
</comment>
<evidence type="ECO:0000313" key="2">
    <source>
        <dbReference type="EMBL" id="RKU42336.1"/>
    </source>
</evidence>
<reference evidence="2 3" key="1">
    <citation type="submission" date="2018-08" db="EMBL/GenBank/DDBJ databases">
        <title>Draft genome of the lignicolous fungus Coniochaeta pulveracea.</title>
        <authorList>
            <person name="Borstlap C.J."/>
            <person name="De Witt R.N."/>
            <person name="Botha A."/>
            <person name="Volschenk H."/>
        </authorList>
    </citation>
    <scope>NUCLEOTIDE SEQUENCE [LARGE SCALE GENOMIC DNA]</scope>
    <source>
        <strain evidence="2 3">CAB683</strain>
    </source>
</reference>
<feature type="region of interest" description="Disordered" evidence="1">
    <location>
        <begin position="1"/>
        <end position="40"/>
    </location>
</feature>
<accession>A0A420Y372</accession>
<proteinExistence type="predicted"/>
<name>A0A420Y372_9PEZI</name>
<evidence type="ECO:0000313" key="3">
    <source>
        <dbReference type="Proteomes" id="UP000275385"/>
    </source>
</evidence>
<dbReference type="EMBL" id="QVQW01000058">
    <property type="protein sequence ID" value="RKU42336.1"/>
    <property type="molecule type" value="Genomic_DNA"/>
</dbReference>
<gene>
    <name evidence="2" type="ORF">DL546_005375</name>
</gene>
<evidence type="ECO:0000256" key="1">
    <source>
        <dbReference type="SAM" id="MobiDB-lite"/>
    </source>
</evidence>
<sequence length="98" mass="10919">MSMISTIHGEERSISGDGPDAFEDGPVMPPKTSQDKRGTKVRDLIKKQLHLEKSARNQHNRAGKAQSLSEAEDRNALYMAYDDIMRPAAQPLSALRQK</sequence>
<organism evidence="2 3">
    <name type="scientific">Coniochaeta pulveracea</name>
    <dbReference type="NCBI Taxonomy" id="177199"/>
    <lineage>
        <taxon>Eukaryota</taxon>
        <taxon>Fungi</taxon>
        <taxon>Dikarya</taxon>
        <taxon>Ascomycota</taxon>
        <taxon>Pezizomycotina</taxon>
        <taxon>Sordariomycetes</taxon>
        <taxon>Sordariomycetidae</taxon>
        <taxon>Coniochaetales</taxon>
        <taxon>Coniochaetaceae</taxon>
        <taxon>Coniochaeta</taxon>
    </lineage>
</organism>
<dbReference type="AlphaFoldDB" id="A0A420Y372"/>